<keyword evidence="2" id="KW-0472">Membrane</keyword>
<accession>A0A7K0K3K6</accession>
<protein>
    <submittedName>
        <fullName evidence="3">DUF2304 domain-containing protein</fullName>
    </submittedName>
</protein>
<feature type="coiled-coil region" evidence="1">
    <location>
        <begin position="88"/>
        <end position="115"/>
    </location>
</feature>
<feature type="transmembrane region" description="Helical" evidence="2">
    <location>
        <begin position="32"/>
        <end position="49"/>
    </location>
</feature>
<evidence type="ECO:0000313" key="4">
    <source>
        <dbReference type="Proteomes" id="UP000442535"/>
    </source>
</evidence>
<proteinExistence type="predicted"/>
<dbReference type="RefSeq" id="WP_154545318.1">
    <property type="nucleotide sequence ID" value="NZ_VUMY01000012.1"/>
</dbReference>
<keyword evidence="1" id="KW-0175">Coiled coil</keyword>
<name>A0A7K0K3K6_9ACTO</name>
<comment type="caution">
    <text evidence="3">The sequence shown here is derived from an EMBL/GenBank/DDBJ whole genome shotgun (WGS) entry which is preliminary data.</text>
</comment>
<gene>
    <name evidence="3" type="ORF">FYJ63_07415</name>
</gene>
<keyword evidence="4" id="KW-1185">Reference proteome</keyword>
<sequence length="125" mass="13720">MSGTYILGVVFSVFVFAMILLGMRNSRMKEKYAIVWVLIGVVVLVVSLFPDTLTWAARLIGVVVPLNLGFFLSGVVLLLISLQFSIDLSRVDEEKRVLAENLALLETRVAELEHAAKTLGPKGDS</sequence>
<dbReference type="InterPro" id="IPR019277">
    <property type="entry name" value="DUF2304"/>
</dbReference>
<dbReference type="Pfam" id="PF10066">
    <property type="entry name" value="DUF2304"/>
    <property type="match status" value="1"/>
</dbReference>
<keyword evidence="2" id="KW-1133">Transmembrane helix</keyword>
<organism evidence="3 4">
    <name type="scientific">Mobiluncus porci</name>
    <dbReference type="NCBI Taxonomy" id="2652278"/>
    <lineage>
        <taxon>Bacteria</taxon>
        <taxon>Bacillati</taxon>
        <taxon>Actinomycetota</taxon>
        <taxon>Actinomycetes</taxon>
        <taxon>Actinomycetales</taxon>
        <taxon>Actinomycetaceae</taxon>
        <taxon>Mobiluncus</taxon>
    </lineage>
</organism>
<evidence type="ECO:0000256" key="1">
    <source>
        <dbReference type="SAM" id="Coils"/>
    </source>
</evidence>
<keyword evidence="2" id="KW-0812">Transmembrane</keyword>
<feature type="transmembrane region" description="Helical" evidence="2">
    <location>
        <begin position="6"/>
        <end position="23"/>
    </location>
</feature>
<evidence type="ECO:0000313" key="3">
    <source>
        <dbReference type="EMBL" id="MST50061.1"/>
    </source>
</evidence>
<dbReference type="EMBL" id="VUMY01000012">
    <property type="protein sequence ID" value="MST50061.1"/>
    <property type="molecule type" value="Genomic_DNA"/>
</dbReference>
<feature type="transmembrane region" description="Helical" evidence="2">
    <location>
        <begin position="55"/>
        <end position="80"/>
    </location>
</feature>
<dbReference type="Proteomes" id="UP000442535">
    <property type="component" value="Unassembled WGS sequence"/>
</dbReference>
<evidence type="ECO:0000256" key="2">
    <source>
        <dbReference type="SAM" id="Phobius"/>
    </source>
</evidence>
<reference evidence="3 4" key="1">
    <citation type="submission" date="2019-08" db="EMBL/GenBank/DDBJ databases">
        <title>In-depth cultivation of the pig gut microbiome towards novel bacterial diversity and tailored functional studies.</title>
        <authorList>
            <person name="Wylensek D."/>
            <person name="Hitch T.C.A."/>
            <person name="Clavel T."/>
        </authorList>
    </citation>
    <scope>NUCLEOTIDE SEQUENCE [LARGE SCALE GENOMIC DNA]</scope>
    <source>
        <strain evidence="3 4">RF-GAM-744-WT-7</strain>
    </source>
</reference>
<dbReference type="AlphaFoldDB" id="A0A7K0K3K6"/>